<dbReference type="AlphaFoldDB" id="A0A497XVB3"/>
<feature type="compositionally biased region" description="Basic and acidic residues" evidence="1">
    <location>
        <begin position="50"/>
        <end position="80"/>
    </location>
</feature>
<feature type="region of interest" description="Disordered" evidence="1">
    <location>
        <begin position="50"/>
        <end position="86"/>
    </location>
</feature>
<keyword evidence="3" id="KW-1185">Reference proteome</keyword>
<proteinExistence type="predicted"/>
<protein>
    <submittedName>
        <fullName evidence="2">Uncharacterized protein DUF3359</fullName>
    </submittedName>
</protein>
<dbReference type="RefSeq" id="WP_121011923.1">
    <property type="nucleotide sequence ID" value="NZ_RCCJ01000001.1"/>
</dbReference>
<reference evidence="2 3" key="1">
    <citation type="submission" date="2018-10" db="EMBL/GenBank/DDBJ databases">
        <title>Genomic Encyclopedia of Archaeal and Bacterial Type Strains, Phase II (KMG-II): from individual species to whole genera.</title>
        <authorList>
            <person name="Goeker M."/>
        </authorList>
    </citation>
    <scope>NUCLEOTIDE SEQUENCE [LARGE SCALE GENOMIC DNA]</scope>
    <source>
        <strain evidence="2 3">DSM 16510</strain>
    </source>
</reference>
<dbReference type="EMBL" id="RCCJ01000001">
    <property type="protein sequence ID" value="RLJ71092.1"/>
    <property type="molecule type" value="Genomic_DNA"/>
</dbReference>
<dbReference type="PROSITE" id="PS51257">
    <property type="entry name" value="PROKAR_LIPOPROTEIN"/>
    <property type="match status" value="1"/>
</dbReference>
<organism evidence="2 3">
    <name type="scientific">Hydrogenivirga caldilitoris</name>
    <dbReference type="NCBI Taxonomy" id="246264"/>
    <lineage>
        <taxon>Bacteria</taxon>
        <taxon>Pseudomonadati</taxon>
        <taxon>Aquificota</taxon>
        <taxon>Aquificia</taxon>
        <taxon>Aquificales</taxon>
        <taxon>Aquificaceae</taxon>
        <taxon>Hydrogenivirga</taxon>
    </lineage>
</organism>
<name>A0A497XVB3_9AQUI</name>
<dbReference type="Proteomes" id="UP000267841">
    <property type="component" value="Unassembled WGS sequence"/>
</dbReference>
<comment type="caution">
    <text evidence="2">The sequence shown here is derived from an EMBL/GenBank/DDBJ whole genome shotgun (WGS) entry which is preliminary data.</text>
</comment>
<evidence type="ECO:0000313" key="3">
    <source>
        <dbReference type="Proteomes" id="UP000267841"/>
    </source>
</evidence>
<sequence length="86" mass="9562">MKKIKAILPVIGVTGLVLFGSSCASKSEVEALKKEVEALKEETQQVKKETEEVKKEAQETKNAAEELSRKIEEHMSDKTLHPGLQQ</sequence>
<accession>A0A497XVB3</accession>
<evidence type="ECO:0000256" key="1">
    <source>
        <dbReference type="SAM" id="MobiDB-lite"/>
    </source>
</evidence>
<gene>
    <name evidence="2" type="ORF">BCF55_1384</name>
</gene>
<evidence type="ECO:0000313" key="2">
    <source>
        <dbReference type="EMBL" id="RLJ71092.1"/>
    </source>
</evidence>